<feature type="region of interest" description="Disordered" evidence="1">
    <location>
        <begin position="60"/>
        <end position="121"/>
    </location>
</feature>
<evidence type="ECO:0000313" key="3">
    <source>
        <dbReference type="Proteomes" id="UP001347796"/>
    </source>
</evidence>
<proteinExistence type="predicted"/>
<reference evidence="2 3" key="1">
    <citation type="submission" date="2024-01" db="EMBL/GenBank/DDBJ databases">
        <title>The genome of the rayed Mediterranean limpet Patella caerulea (Linnaeus, 1758).</title>
        <authorList>
            <person name="Anh-Thu Weber A."/>
            <person name="Halstead-Nussloch G."/>
        </authorList>
    </citation>
    <scope>NUCLEOTIDE SEQUENCE [LARGE SCALE GENOMIC DNA]</scope>
    <source>
        <strain evidence="2">AATW-2023a</strain>
        <tissue evidence="2">Whole specimen</tissue>
    </source>
</reference>
<accession>A0AAN8Q0K8</accession>
<dbReference type="AlphaFoldDB" id="A0AAN8Q0K8"/>
<feature type="compositionally biased region" description="Polar residues" evidence="1">
    <location>
        <begin position="69"/>
        <end position="85"/>
    </location>
</feature>
<organism evidence="2 3">
    <name type="scientific">Patella caerulea</name>
    <name type="common">Rayed Mediterranean limpet</name>
    <dbReference type="NCBI Taxonomy" id="87958"/>
    <lineage>
        <taxon>Eukaryota</taxon>
        <taxon>Metazoa</taxon>
        <taxon>Spiralia</taxon>
        <taxon>Lophotrochozoa</taxon>
        <taxon>Mollusca</taxon>
        <taxon>Gastropoda</taxon>
        <taxon>Patellogastropoda</taxon>
        <taxon>Patelloidea</taxon>
        <taxon>Patellidae</taxon>
        <taxon>Patella</taxon>
    </lineage>
</organism>
<sequence length="121" mass="13909">MAMTDSSLYEVENSRTLFNLPLTGDGVFGSSLEKALKDKKEQQKAVQELLPVLYNRKRRSNYIPEASSAKRSNTFQSRQGNTLNSEHIFRAPATPRGRTHNRGQSYSFRRGRRDYQEGRKP</sequence>
<name>A0AAN8Q0K8_PATCE</name>
<comment type="caution">
    <text evidence="2">The sequence shown here is derived from an EMBL/GenBank/DDBJ whole genome shotgun (WGS) entry which is preliminary data.</text>
</comment>
<protein>
    <submittedName>
        <fullName evidence="2">Uncharacterized protein</fullName>
    </submittedName>
</protein>
<dbReference type="Proteomes" id="UP001347796">
    <property type="component" value="Unassembled WGS sequence"/>
</dbReference>
<keyword evidence="3" id="KW-1185">Reference proteome</keyword>
<evidence type="ECO:0000313" key="2">
    <source>
        <dbReference type="EMBL" id="KAK6180090.1"/>
    </source>
</evidence>
<gene>
    <name evidence="2" type="ORF">SNE40_012302</name>
</gene>
<evidence type="ECO:0000256" key="1">
    <source>
        <dbReference type="SAM" id="MobiDB-lite"/>
    </source>
</evidence>
<dbReference type="EMBL" id="JAZGQO010000008">
    <property type="protein sequence ID" value="KAK6180090.1"/>
    <property type="molecule type" value="Genomic_DNA"/>
</dbReference>